<feature type="compositionally biased region" description="Basic and acidic residues" evidence="1">
    <location>
        <begin position="9"/>
        <end position="20"/>
    </location>
</feature>
<dbReference type="InterPro" id="IPR047521">
    <property type="entry name" value="XPF_nuclease_EME1_ascomycetes"/>
</dbReference>
<reference evidence="4" key="1">
    <citation type="journal article" date="2013" name="Genome Announc.">
        <title>Genome sequence of the food spoilage yeast Zygosaccharomyces bailii CLIB 213(T).</title>
        <authorList>
            <person name="Galeote V."/>
            <person name="Bigey F."/>
            <person name="Devillers H."/>
            <person name="Neuveglise C."/>
            <person name="Dequin S."/>
        </authorList>
    </citation>
    <scope>NUCLEOTIDE SEQUENCE [LARGE SCALE GENOMIC DNA]</scope>
    <source>
        <strain evidence="4">CLIB 213 / ATCC 58445 / CBS 680 / CCRC 21525 / NBRC 1098 / NCYC 1416 / NRRL Y-2227</strain>
    </source>
</reference>
<evidence type="ECO:0000256" key="1">
    <source>
        <dbReference type="SAM" id="MobiDB-lite"/>
    </source>
</evidence>
<dbReference type="Proteomes" id="UP000019375">
    <property type="component" value="Unassembled WGS sequence"/>
</dbReference>
<dbReference type="GO" id="GO:0006310">
    <property type="term" value="P:DNA recombination"/>
    <property type="evidence" value="ECO:0007669"/>
    <property type="project" value="UniProtKB-ARBA"/>
</dbReference>
<gene>
    <name evidence="3" type="ORF">BN860_08702g</name>
</gene>
<feature type="region of interest" description="Disordered" evidence="1">
    <location>
        <begin position="1"/>
        <end position="54"/>
    </location>
</feature>
<feature type="domain" description="ERCC4" evidence="2">
    <location>
        <begin position="355"/>
        <end position="612"/>
    </location>
</feature>
<evidence type="ECO:0000259" key="2">
    <source>
        <dbReference type="SMART" id="SM00891"/>
    </source>
</evidence>
<protein>
    <submittedName>
        <fullName evidence="3">ZYBA0S04-08702g1_1</fullName>
    </submittedName>
</protein>
<accession>A0A8J2T7W1</accession>
<dbReference type="GO" id="GO:0003677">
    <property type="term" value="F:DNA binding"/>
    <property type="evidence" value="ECO:0007669"/>
    <property type="project" value="InterPro"/>
</dbReference>
<name>A0A8J2T7W1_ZYGB2</name>
<dbReference type="EMBL" id="HG316457">
    <property type="protein sequence ID" value="CDF89623.1"/>
    <property type="molecule type" value="Genomic_DNA"/>
</dbReference>
<dbReference type="InterPro" id="IPR006166">
    <property type="entry name" value="ERCC4_domain"/>
</dbReference>
<dbReference type="SMART" id="SM00891">
    <property type="entry name" value="ERCC4"/>
    <property type="match status" value="1"/>
</dbReference>
<feature type="compositionally biased region" description="Polar residues" evidence="1">
    <location>
        <begin position="28"/>
        <end position="48"/>
    </location>
</feature>
<dbReference type="OrthoDB" id="343092at2759"/>
<keyword evidence="4" id="KW-1185">Reference proteome</keyword>
<dbReference type="GO" id="GO:0061982">
    <property type="term" value="P:meiosis I cell cycle process"/>
    <property type="evidence" value="ECO:0007669"/>
    <property type="project" value="UniProtKB-ARBA"/>
</dbReference>
<evidence type="ECO:0000313" key="4">
    <source>
        <dbReference type="Proteomes" id="UP000019375"/>
    </source>
</evidence>
<proteinExistence type="predicted"/>
<organism evidence="3 4">
    <name type="scientific">Zygosaccharomyces bailii (strain CLIB 213 / ATCC 58445 / CBS 680 / BCRC 21525 / NBRC 1098 / NCYC 1416 / NRRL Y-2227)</name>
    <dbReference type="NCBI Taxonomy" id="1333698"/>
    <lineage>
        <taxon>Eukaryota</taxon>
        <taxon>Fungi</taxon>
        <taxon>Dikarya</taxon>
        <taxon>Ascomycota</taxon>
        <taxon>Saccharomycotina</taxon>
        <taxon>Saccharomycetes</taxon>
        <taxon>Saccharomycetales</taxon>
        <taxon>Saccharomycetaceae</taxon>
        <taxon>Zygosaccharomyces</taxon>
    </lineage>
</organism>
<dbReference type="CDD" id="cd20085">
    <property type="entry name" value="XPF_nuclease_Mms4"/>
    <property type="match status" value="1"/>
</dbReference>
<dbReference type="AlphaFoldDB" id="A0A8J2T7W1"/>
<sequence>MFDVIEISEESKEPESETVNHPEFYNLEDSSTVNGYNQTNYPSSPQRASQKKEAHIEIIESNPASSEVSVPFCHDLSSSRDNETLTFSASNQVEKSAGKAKGEKLLDKIVDVFSSPNSSLTSEKMREASTVPLKKLAANGPMSQNSTGTRFFGASDDNLKMQTSETVPSKASQDILANYPLSSPVVDPLSNSEEAEGDAIMQSSDHFFSNAKNQEPLPTKQQFPFLYTGIEKGTIELKLQKVHKPKERAIRSGSRRPDVVNLNISKFMKDKSDERTHSSSAGNIKPCKKIKIAPTHTISSNQYLENVKLQQYISRSKHYSHQESDALLRYWQEKDKKTFKRANQIHRSNENARSSIIIEMSSKLLSSFQENKSEIETFISPATLQTGYDNELPKIRFLRRSTSIYDLNHDIYYPSELKLLEENINLLFYDAQTFFELYRFQKKFLYDAIQSFSKNNKYLIVVLSDVNKLKKSMESLEDRKYKQKVQEQLTGSQQASSHNKKVEAIKTLQMSAFDLEQRLRHIDRLWNVKLHIVSSTMEFIATLPNLVSIVGRQRMDPAIRFMRYSHLHVRSSKDKTDTLRQTLHQINKMPELKCNRVINAYPTFQSLFADFNKGQLKAGLDGKHLMTEAMESRLYKLFTCENPNETIQ</sequence>
<dbReference type="GO" id="GO:0004518">
    <property type="term" value="F:nuclease activity"/>
    <property type="evidence" value="ECO:0007669"/>
    <property type="project" value="InterPro"/>
</dbReference>
<evidence type="ECO:0000313" key="3">
    <source>
        <dbReference type="EMBL" id="CDF89623.1"/>
    </source>
</evidence>